<keyword evidence="1" id="KW-0446">Lipid-binding</keyword>
<proteinExistence type="predicted"/>
<dbReference type="SUPFAM" id="SSF82549">
    <property type="entry name" value="DAK1/DegV-like"/>
    <property type="match status" value="1"/>
</dbReference>
<dbReference type="InterPro" id="IPR003797">
    <property type="entry name" value="DegV"/>
</dbReference>
<dbReference type="OrthoDB" id="9780660at2"/>
<dbReference type="EMBL" id="CP013652">
    <property type="protein sequence ID" value="ALS21567.1"/>
    <property type="molecule type" value="Genomic_DNA"/>
</dbReference>
<dbReference type="RefSeq" id="WP_054818943.1">
    <property type="nucleotide sequence ID" value="NZ_BJCS01000003.1"/>
</dbReference>
<dbReference type="PANTHER" id="PTHR33434">
    <property type="entry name" value="DEGV DOMAIN-CONTAINING PROTEIN DR_1986-RELATED"/>
    <property type="match status" value="1"/>
</dbReference>
<dbReference type="InterPro" id="IPR050270">
    <property type="entry name" value="DegV_domain_contain"/>
</dbReference>
<dbReference type="NCBIfam" id="TIGR00762">
    <property type="entry name" value="DegV"/>
    <property type="match status" value="1"/>
</dbReference>
<dbReference type="GO" id="GO:0008289">
    <property type="term" value="F:lipid binding"/>
    <property type="evidence" value="ECO:0007669"/>
    <property type="project" value="UniProtKB-KW"/>
</dbReference>
<evidence type="ECO:0000313" key="2">
    <source>
        <dbReference type="EMBL" id="ALS21567.1"/>
    </source>
</evidence>
<dbReference type="Proteomes" id="UP000061660">
    <property type="component" value="Chromosome"/>
</dbReference>
<dbReference type="STRING" id="162209.IJ22_11910"/>
<dbReference type="Pfam" id="PF02645">
    <property type="entry name" value="DegV"/>
    <property type="match status" value="1"/>
</dbReference>
<dbReference type="PROSITE" id="PS51482">
    <property type="entry name" value="DEGV"/>
    <property type="match status" value="1"/>
</dbReference>
<keyword evidence="3" id="KW-1185">Reference proteome</keyword>
<protein>
    <submittedName>
        <fullName evidence="2">Fatty acid-binding protein</fullName>
    </submittedName>
</protein>
<dbReference type="AlphaFoldDB" id="A0A0U2MV98"/>
<evidence type="ECO:0000256" key="1">
    <source>
        <dbReference type="ARBA" id="ARBA00023121"/>
    </source>
</evidence>
<dbReference type="InterPro" id="IPR043168">
    <property type="entry name" value="DegV_C"/>
</dbReference>
<dbReference type="PATRIC" id="fig|162209.4.peg.1266"/>
<dbReference type="PANTHER" id="PTHR33434:SF2">
    <property type="entry name" value="FATTY ACID-BINDING PROTEIN TM_1468"/>
    <property type="match status" value="1"/>
</dbReference>
<dbReference type="Gene3D" id="3.40.50.10170">
    <property type="match status" value="1"/>
</dbReference>
<sequence>MSQVRIVTDSTADIPADLREKLGIAMVPLKVLFGQEVLRDAVDIGPEQFYGRLTESNDMPTTSQPSPVEFQQLYQKLAEESGGPIISIHLSSRMSGTYQSAVLAKSMVEGDADIEVVDSRSASYGIGMLVVAAAEAARQGKSKEEILELIAKMRQTQRLYFLVDTLEYLQRGGRIGKAAALFGSLLNIKPILSINAEGEVYSVDKIRGQKKAMNRIVELLQQDLGGQPIHLILAYTTGRDTAEELKSLIAQHFTIESVHYTHIGPVIGTHVGPGTVAAFALPV</sequence>
<name>A0A0U2MV98_9BACL</name>
<reference evidence="2 3" key="2">
    <citation type="journal article" date="2016" name="Genome Announc.">
        <title>Complete Genome Sequences of Two Interactive Moderate Thermophiles, Paenibacillus napthalenovorans 32O-Y and Paenibacillus sp. 32O-W.</title>
        <authorList>
            <person name="Butler R.R.III."/>
            <person name="Wang J."/>
            <person name="Stark B.C."/>
            <person name="Pombert J.F."/>
        </authorList>
    </citation>
    <scope>NUCLEOTIDE SEQUENCE [LARGE SCALE GENOMIC DNA]</scope>
    <source>
        <strain evidence="2 3">32O-Y</strain>
    </source>
</reference>
<evidence type="ECO:0000313" key="3">
    <source>
        <dbReference type="Proteomes" id="UP000061660"/>
    </source>
</evidence>
<dbReference type="Gene3D" id="3.30.1180.10">
    <property type="match status" value="1"/>
</dbReference>
<organism evidence="2 3">
    <name type="scientific">Paenibacillus naphthalenovorans</name>
    <dbReference type="NCBI Taxonomy" id="162209"/>
    <lineage>
        <taxon>Bacteria</taxon>
        <taxon>Bacillati</taxon>
        <taxon>Bacillota</taxon>
        <taxon>Bacilli</taxon>
        <taxon>Bacillales</taxon>
        <taxon>Paenibacillaceae</taxon>
        <taxon>Paenibacillus</taxon>
    </lineage>
</organism>
<dbReference type="KEGG" id="pnp:IJ22_11910"/>
<gene>
    <name evidence="2" type="ORF">IJ22_11910</name>
</gene>
<accession>A0A0U2MV98</accession>
<reference evidence="3" key="1">
    <citation type="submission" date="2015-12" db="EMBL/GenBank/DDBJ databases">
        <title>Complete genome sequences of two moderately thermophilic Paenibacillus species.</title>
        <authorList>
            <person name="Butler R.III."/>
            <person name="Wang J."/>
            <person name="Stark B.C."/>
            <person name="Pombert J.-F."/>
        </authorList>
    </citation>
    <scope>NUCLEOTIDE SEQUENCE [LARGE SCALE GENOMIC DNA]</scope>
    <source>
        <strain evidence="3">32O-Y</strain>
    </source>
</reference>